<dbReference type="SUPFAM" id="SSF47323">
    <property type="entry name" value="Anticodon-binding domain of a subclass of class I aminoacyl-tRNA synthetases"/>
    <property type="match status" value="1"/>
</dbReference>
<dbReference type="AlphaFoldDB" id="A0A2U1ARV9"/>
<dbReference type="InterPro" id="IPR002547">
    <property type="entry name" value="tRNA-bd_dom"/>
</dbReference>
<dbReference type="PROSITE" id="PS50886">
    <property type="entry name" value="TRBD"/>
    <property type="match status" value="1"/>
</dbReference>
<proteinExistence type="inferred from homology"/>
<evidence type="ECO:0000313" key="16">
    <source>
        <dbReference type="Proteomes" id="UP000245959"/>
    </source>
</evidence>
<comment type="caution">
    <text evidence="13">Lacks conserved residue(s) required for the propagation of feature annotation.</text>
</comment>
<dbReference type="Pfam" id="PF19303">
    <property type="entry name" value="Anticodon_3"/>
    <property type="match status" value="1"/>
</dbReference>
<dbReference type="InterPro" id="IPR014758">
    <property type="entry name" value="Met-tRNA_synth"/>
</dbReference>
<dbReference type="InterPro" id="IPR014729">
    <property type="entry name" value="Rossmann-like_a/b/a_fold"/>
</dbReference>
<accession>A0A2U1ARV9</accession>
<dbReference type="SUPFAM" id="SSF50249">
    <property type="entry name" value="Nucleic acid-binding proteins"/>
    <property type="match status" value="1"/>
</dbReference>
<feature type="binding site" evidence="13">
    <location>
        <position position="131"/>
    </location>
    <ligand>
        <name>Zn(2+)</name>
        <dbReference type="ChEBI" id="CHEBI:29105"/>
    </ligand>
</feature>
<evidence type="ECO:0000256" key="1">
    <source>
        <dbReference type="ARBA" id="ARBA00003314"/>
    </source>
</evidence>
<dbReference type="InterPro" id="IPR015413">
    <property type="entry name" value="Methionyl/Leucyl_tRNA_Synth"/>
</dbReference>
<protein>
    <recommendedName>
        <fullName evidence="13">Methionine--tRNA ligase</fullName>
        <ecNumber evidence="13">6.1.1.10</ecNumber>
    </recommendedName>
    <alternativeName>
        <fullName evidence="13">Methionyl-tRNA synthetase</fullName>
        <shortName evidence="13">MetRS</shortName>
    </alternativeName>
</protein>
<keyword evidence="4 13" id="KW-0963">Cytoplasm</keyword>
<evidence type="ECO:0000256" key="12">
    <source>
        <dbReference type="ARBA" id="ARBA00047364"/>
    </source>
</evidence>
<evidence type="ECO:0000256" key="10">
    <source>
        <dbReference type="ARBA" id="ARBA00022917"/>
    </source>
</evidence>
<dbReference type="Gene3D" id="2.170.220.10">
    <property type="match status" value="1"/>
</dbReference>
<comment type="subcellular location">
    <subcellularLocation>
        <location evidence="2 13">Cytoplasm</location>
    </subcellularLocation>
</comment>
<gene>
    <name evidence="13" type="primary">metG</name>
    <name evidence="15" type="ORF">C8D82_12230</name>
</gene>
<evidence type="ECO:0000313" key="15">
    <source>
        <dbReference type="EMBL" id="PVY39155.1"/>
    </source>
</evidence>
<dbReference type="CDD" id="cd07957">
    <property type="entry name" value="Anticodon_Ia_Met"/>
    <property type="match status" value="1"/>
</dbReference>
<dbReference type="CDD" id="cd02800">
    <property type="entry name" value="tRNA_bind_EcMetRS_like"/>
    <property type="match status" value="1"/>
</dbReference>
<keyword evidence="10 13" id="KW-0648">Protein biosynthesis</keyword>
<evidence type="ECO:0000256" key="8">
    <source>
        <dbReference type="ARBA" id="ARBA00022840"/>
    </source>
</evidence>
<keyword evidence="6 13" id="KW-0436">Ligase</keyword>
<comment type="cofactor">
    <cofactor evidence="13">
        <name>Zn(2+)</name>
        <dbReference type="ChEBI" id="CHEBI:29105"/>
    </cofactor>
    <text evidence="13">Binds 1 zinc ion per subunit.</text>
</comment>
<dbReference type="InterPro" id="IPR004495">
    <property type="entry name" value="Met-tRNA-synth_bsu_C"/>
</dbReference>
<reference evidence="15 16" key="1">
    <citation type="submission" date="2018-04" db="EMBL/GenBank/DDBJ databases">
        <title>Genomic Encyclopedia of Type Strains, Phase IV (KMG-IV): sequencing the most valuable type-strain genomes for metagenomic binning, comparative biology and taxonomic classification.</title>
        <authorList>
            <person name="Goeker M."/>
        </authorList>
    </citation>
    <scope>NUCLEOTIDE SEQUENCE [LARGE SCALE GENOMIC DNA]</scope>
    <source>
        <strain evidence="15 16">DSM 14823</strain>
    </source>
</reference>
<dbReference type="EC" id="6.1.1.10" evidence="13"/>
<keyword evidence="5 13" id="KW-0820">tRNA-binding</keyword>
<dbReference type="FunFam" id="2.40.50.140:FF:000042">
    <property type="entry name" value="Methionine--tRNA ligase"/>
    <property type="match status" value="1"/>
</dbReference>
<dbReference type="InterPro" id="IPR012340">
    <property type="entry name" value="NA-bd_OB-fold"/>
</dbReference>
<keyword evidence="8 13" id="KW-0067">ATP-binding</keyword>
<keyword evidence="7 13" id="KW-0547">Nucleotide-binding</keyword>
<evidence type="ECO:0000256" key="2">
    <source>
        <dbReference type="ARBA" id="ARBA00004496"/>
    </source>
</evidence>
<dbReference type="PANTHER" id="PTHR43326:SF1">
    <property type="entry name" value="METHIONINE--TRNA LIGASE, MITOCHONDRIAL"/>
    <property type="match status" value="1"/>
</dbReference>
<dbReference type="Pfam" id="PF01588">
    <property type="entry name" value="tRNA_bind"/>
    <property type="match status" value="1"/>
</dbReference>
<evidence type="ECO:0000259" key="14">
    <source>
        <dbReference type="PROSITE" id="PS50886"/>
    </source>
</evidence>
<dbReference type="CDD" id="cd00814">
    <property type="entry name" value="MetRS_core"/>
    <property type="match status" value="1"/>
</dbReference>
<dbReference type="NCBIfam" id="TIGR00399">
    <property type="entry name" value="metG_C_term"/>
    <property type="match status" value="1"/>
</dbReference>
<dbReference type="EMBL" id="QEKH01000022">
    <property type="protein sequence ID" value="PVY39155.1"/>
    <property type="molecule type" value="Genomic_DNA"/>
</dbReference>
<evidence type="ECO:0000256" key="13">
    <source>
        <dbReference type="HAMAP-Rule" id="MF_01228"/>
    </source>
</evidence>
<dbReference type="FunFam" id="2.170.220.10:FF:000002">
    <property type="entry name" value="Methionine--tRNA ligase"/>
    <property type="match status" value="1"/>
</dbReference>
<comment type="caution">
    <text evidence="15">The sequence shown here is derived from an EMBL/GenBank/DDBJ whole genome shotgun (WGS) entry which is preliminary data.</text>
</comment>
<dbReference type="InterPro" id="IPR023457">
    <property type="entry name" value="Met-tRNA_synth_2"/>
</dbReference>
<dbReference type="PRINTS" id="PR01041">
    <property type="entry name" value="TRNASYNTHMET"/>
</dbReference>
<feature type="binding site" evidence="13">
    <location>
        <position position="128"/>
    </location>
    <ligand>
        <name>Zn(2+)</name>
        <dbReference type="ChEBI" id="CHEBI:29105"/>
    </ligand>
</feature>
<dbReference type="InterPro" id="IPR033911">
    <property type="entry name" value="MetRS_core"/>
</dbReference>
<dbReference type="GO" id="GO:0005737">
    <property type="term" value="C:cytoplasm"/>
    <property type="evidence" value="ECO:0007669"/>
    <property type="project" value="UniProtKB-SubCell"/>
</dbReference>
<dbReference type="GO" id="GO:0006431">
    <property type="term" value="P:methionyl-tRNA aminoacylation"/>
    <property type="evidence" value="ECO:0007669"/>
    <property type="project" value="UniProtKB-UniRule"/>
</dbReference>
<dbReference type="GO" id="GO:0005524">
    <property type="term" value="F:ATP binding"/>
    <property type="evidence" value="ECO:0007669"/>
    <property type="project" value="UniProtKB-UniRule"/>
</dbReference>
<dbReference type="GO" id="GO:0046872">
    <property type="term" value="F:metal ion binding"/>
    <property type="evidence" value="ECO:0007669"/>
    <property type="project" value="UniProtKB-KW"/>
</dbReference>
<dbReference type="Gene3D" id="2.40.50.140">
    <property type="entry name" value="Nucleic acid-binding proteins"/>
    <property type="match status" value="1"/>
</dbReference>
<feature type="short sequence motif" description="'HIGH' region" evidence="13">
    <location>
        <begin position="13"/>
        <end position="23"/>
    </location>
</feature>
<dbReference type="Gene3D" id="3.40.50.620">
    <property type="entry name" value="HUPs"/>
    <property type="match status" value="1"/>
</dbReference>
<dbReference type="HAMAP" id="MF_01228">
    <property type="entry name" value="Met_tRNA_synth_type2"/>
    <property type="match status" value="1"/>
</dbReference>
<feature type="binding site" evidence="13">
    <location>
        <position position="145"/>
    </location>
    <ligand>
        <name>Zn(2+)</name>
        <dbReference type="ChEBI" id="CHEBI:29105"/>
    </ligand>
</feature>
<dbReference type="InterPro" id="IPR041872">
    <property type="entry name" value="Anticodon_Met"/>
</dbReference>
<dbReference type="GeneID" id="78296067"/>
<keyword evidence="13" id="KW-0862">Zinc</keyword>
<dbReference type="GO" id="GO:0004825">
    <property type="term" value="F:methionine-tRNA ligase activity"/>
    <property type="evidence" value="ECO:0007669"/>
    <property type="project" value="UniProtKB-UniRule"/>
</dbReference>
<name>A0A2U1ARV9_9BACT</name>
<feature type="domain" description="TRNA-binding" evidence="14">
    <location>
        <begin position="546"/>
        <end position="646"/>
    </location>
</feature>
<evidence type="ECO:0000256" key="5">
    <source>
        <dbReference type="ARBA" id="ARBA00022555"/>
    </source>
</evidence>
<keyword evidence="9 13" id="KW-0694">RNA-binding</keyword>
<keyword evidence="11 13" id="KW-0030">Aminoacyl-tRNA synthetase</keyword>
<keyword evidence="16" id="KW-1185">Reference proteome</keyword>
<evidence type="ECO:0000256" key="4">
    <source>
        <dbReference type="ARBA" id="ARBA00022490"/>
    </source>
</evidence>
<dbReference type="OrthoDB" id="9810191at2"/>
<comment type="subunit">
    <text evidence="3 13">Homodimer.</text>
</comment>
<sequence length="646" mass="72397">MNTDNFYVTTPIYYVNDKPHIGHAYTTILADVLARYYRSLNVDTFFLTGTDEHGQKVEKAAAKRGVSPKQQADETVVRFQELWKRLGITNDRFIRTTDEYHKEVVREILQELYDRDEIYKAEYTGWYCVGCERFYTEKDLVEGKCPECGREVSAIRESNYFFRMSKYQQWLIDYIQTHPDFIQPAFRANETLGFLKRELGDLCISRPKSRLSWGIELPFDADYVCYVWFDALINYISAVGYRRNQAEFEKWWPASYHLIGKDILTTHSVYWPTMLKAIGLPMPRTIFAHGWWLTGNTKMSKSLGNVVNPMDMIEKCGVDAFRYFLLSEMSPGNDANFSEESFVARYNSDLANDLGNLLSRVLKMTLRSGGVIQPPAELNADDLELNREVETAIAAMETSLKAMKFDQGLNAVMNAVRAGNRYLEKTAPWALAKKGEVARLNTVLYTAADALRRISVLLAPVMPDKMAELRACLGYSGEELTNARISDLLSSRSDLAGRTVRDSAGLFPRILAEEADKPAPASKPAKAKQEKTAGPVNVVDLIAIDDFAKVALKTAKVLQAEKVEGADKLLKLQIEVGGEKRQIVSGIAAWYTPDSLTGKTVVIVSNLKPAVIRGVESNGMLLAAKQGKELKLVTVDGEIASGAQVG</sequence>
<keyword evidence="13" id="KW-0479">Metal-binding</keyword>
<organism evidence="15 16">
    <name type="scientific">Victivallis vadensis</name>
    <dbReference type="NCBI Taxonomy" id="172901"/>
    <lineage>
        <taxon>Bacteria</taxon>
        <taxon>Pseudomonadati</taxon>
        <taxon>Lentisphaerota</taxon>
        <taxon>Lentisphaeria</taxon>
        <taxon>Victivallales</taxon>
        <taxon>Victivallaceae</taxon>
        <taxon>Victivallis</taxon>
    </lineage>
</organism>
<evidence type="ECO:0000256" key="6">
    <source>
        <dbReference type="ARBA" id="ARBA00022598"/>
    </source>
</evidence>
<evidence type="ECO:0000256" key="7">
    <source>
        <dbReference type="ARBA" id="ARBA00022741"/>
    </source>
</evidence>
<comment type="function">
    <text evidence="1 13">Is required not only for elongation of protein synthesis but also for the initiation of all mRNA translation through initiator tRNA(fMet) aminoacylation.</text>
</comment>
<comment type="catalytic activity">
    <reaction evidence="12 13">
        <text>tRNA(Met) + L-methionine + ATP = L-methionyl-tRNA(Met) + AMP + diphosphate</text>
        <dbReference type="Rhea" id="RHEA:13481"/>
        <dbReference type="Rhea" id="RHEA-COMP:9667"/>
        <dbReference type="Rhea" id="RHEA-COMP:9698"/>
        <dbReference type="ChEBI" id="CHEBI:30616"/>
        <dbReference type="ChEBI" id="CHEBI:33019"/>
        <dbReference type="ChEBI" id="CHEBI:57844"/>
        <dbReference type="ChEBI" id="CHEBI:78442"/>
        <dbReference type="ChEBI" id="CHEBI:78530"/>
        <dbReference type="ChEBI" id="CHEBI:456215"/>
        <dbReference type="EC" id="6.1.1.10"/>
    </reaction>
</comment>
<feature type="short sequence motif" description="'KMSKS' region" evidence="13">
    <location>
        <begin position="298"/>
        <end position="302"/>
    </location>
</feature>
<evidence type="ECO:0000256" key="9">
    <source>
        <dbReference type="ARBA" id="ARBA00022884"/>
    </source>
</evidence>
<comment type="similarity">
    <text evidence="13">Belongs to the class-I aminoacyl-tRNA synthetase family. MetG type 2A subfamily.</text>
</comment>
<evidence type="ECO:0000256" key="3">
    <source>
        <dbReference type="ARBA" id="ARBA00011738"/>
    </source>
</evidence>
<evidence type="ECO:0000256" key="11">
    <source>
        <dbReference type="ARBA" id="ARBA00023146"/>
    </source>
</evidence>
<dbReference type="PANTHER" id="PTHR43326">
    <property type="entry name" value="METHIONYL-TRNA SYNTHETASE"/>
    <property type="match status" value="1"/>
</dbReference>
<dbReference type="Proteomes" id="UP000245959">
    <property type="component" value="Unassembled WGS sequence"/>
</dbReference>
<dbReference type="NCBIfam" id="TIGR00398">
    <property type="entry name" value="metG"/>
    <property type="match status" value="1"/>
</dbReference>
<dbReference type="SUPFAM" id="SSF52374">
    <property type="entry name" value="Nucleotidylyl transferase"/>
    <property type="match status" value="1"/>
</dbReference>
<dbReference type="NCBIfam" id="NF008900">
    <property type="entry name" value="PRK12267.1"/>
    <property type="match status" value="1"/>
</dbReference>
<dbReference type="Pfam" id="PF09334">
    <property type="entry name" value="tRNA-synt_1g"/>
    <property type="match status" value="2"/>
</dbReference>
<dbReference type="Gene3D" id="1.10.730.10">
    <property type="entry name" value="Isoleucyl-tRNA Synthetase, Domain 1"/>
    <property type="match status" value="1"/>
</dbReference>
<dbReference type="InterPro" id="IPR009080">
    <property type="entry name" value="tRNAsynth_Ia_anticodon-bd"/>
</dbReference>
<dbReference type="RefSeq" id="WP_116884775.1">
    <property type="nucleotide sequence ID" value="NZ_CABMMC010000010.1"/>
</dbReference>
<dbReference type="GO" id="GO:0000049">
    <property type="term" value="F:tRNA binding"/>
    <property type="evidence" value="ECO:0007669"/>
    <property type="project" value="UniProtKB-UniRule"/>
</dbReference>
<feature type="binding site" evidence="13">
    <location>
        <position position="148"/>
    </location>
    <ligand>
        <name>Zn(2+)</name>
        <dbReference type="ChEBI" id="CHEBI:29105"/>
    </ligand>
</feature>